<accession>A0A8C0X920</accession>
<dbReference type="AlphaFoldDB" id="A0A8C0X920"/>
<keyword evidence="3" id="KW-0132">Cell division</keyword>
<dbReference type="SUPFAM" id="SSF50249">
    <property type="entry name" value="Nucleic acid-binding proteins"/>
    <property type="match status" value="1"/>
</dbReference>
<dbReference type="Pfam" id="PF01068">
    <property type="entry name" value="DNA_ligase_A_M"/>
    <property type="match status" value="1"/>
</dbReference>
<dbReference type="GO" id="GO:0071897">
    <property type="term" value="P:DNA biosynthetic process"/>
    <property type="evidence" value="ECO:0007669"/>
    <property type="project" value="InterPro"/>
</dbReference>
<dbReference type="GO" id="GO:0005634">
    <property type="term" value="C:nucleus"/>
    <property type="evidence" value="ECO:0007669"/>
    <property type="project" value="TreeGrafter"/>
</dbReference>
<feature type="compositionally biased region" description="Basic and acidic residues" evidence="13">
    <location>
        <begin position="1"/>
        <end position="23"/>
    </location>
</feature>
<comment type="similarity">
    <text evidence="1 12">Belongs to the ATP-dependent DNA ligase family.</text>
</comment>
<dbReference type="InterPro" id="IPR012340">
    <property type="entry name" value="NA-bd_OB-fold"/>
</dbReference>
<dbReference type="PROSITE" id="PS50160">
    <property type="entry name" value="DNA_LIGASE_A3"/>
    <property type="match status" value="1"/>
</dbReference>
<dbReference type="Gene3D" id="1.10.3260.10">
    <property type="entry name" value="DNA ligase, ATP-dependent, N-terminal domain"/>
    <property type="match status" value="1"/>
</dbReference>
<dbReference type="GO" id="GO:1903461">
    <property type="term" value="P:Okazaki fragment processing involved in mitotic DNA replication"/>
    <property type="evidence" value="ECO:0007669"/>
    <property type="project" value="TreeGrafter"/>
</dbReference>
<proteinExistence type="inferred from homology"/>
<dbReference type="InterPro" id="IPR016059">
    <property type="entry name" value="DNA_ligase_ATP-dep_CS"/>
</dbReference>
<evidence type="ECO:0000256" key="7">
    <source>
        <dbReference type="ARBA" id="ARBA00023172"/>
    </source>
</evidence>
<evidence type="ECO:0000313" key="15">
    <source>
        <dbReference type="Ensembl" id="ENSCCNP00000019751.1"/>
    </source>
</evidence>
<dbReference type="InterPro" id="IPR012308">
    <property type="entry name" value="DNA_ligase_ATP-dep_N"/>
</dbReference>
<evidence type="ECO:0000256" key="6">
    <source>
        <dbReference type="ARBA" id="ARBA00022840"/>
    </source>
</evidence>
<keyword evidence="9" id="KW-0131">Cell cycle</keyword>
<dbReference type="FunFam" id="1.10.3260.10:FF:000001">
    <property type="entry name" value="DNA ligase"/>
    <property type="match status" value="1"/>
</dbReference>
<dbReference type="GO" id="GO:0005524">
    <property type="term" value="F:ATP binding"/>
    <property type="evidence" value="ECO:0007669"/>
    <property type="project" value="UniProtKB-KW"/>
</dbReference>
<keyword evidence="5 11" id="KW-0227">DNA damage</keyword>
<keyword evidence="8 11" id="KW-0234">DNA repair</keyword>
<dbReference type="GO" id="GO:0006310">
    <property type="term" value="P:DNA recombination"/>
    <property type="evidence" value="ECO:0007669"/>
    <property type="project" value="UniProtKB-KW"/>
</dbReference>
<evidence type="ECO:0000256" key="12">
    <source>
        <dbReference type="RuleBase" id="RU004196"/>
    </source>
</evidence>
<dbReference type="FunFam" id="3.30.470.30:FF:000016">
    <property type="entry name" value="DNA ligase"/>
    <property type="match status" value="1"/>
</dbReference>
<dbReference type="EC" id="6.5.1.1" evidence="11"/>
<dbReference type="GO" id="GO:0006281">
    <property type="term" value="P:DNA repair"/>
    <property type="evidence" value="ECO:0007669"/>
    <property type="project" value="UniProtKB-KW"/>
</dbReference>
<evidence type="ECO:0000256" key="1">
    <source>
        <dbReference type="ARBA" id="ARBA00007572"/>
    </source>
</evidence>
<evidence type="ECO:0000256" key="4">
    <source>
        <dbReference type="ARBA" id="ARBA00022741"/>
    </source>
</evidence>
<dbReference type="GO" id="GO:0005739">
    <property type="term" value="C:mitochondrion"/>
    <property type="evidence" value="ECO:0007669"/>
    <property type="project" value="TreeGrafter"/>
</dbReference>
<evidence type="ECO:0000256" key="8">
    <source>
        <dbReference type="ARBA" id="ARBA00023204"/>
    </source>
</evidence>
<dbReference type="PANTHER" id="PTHR45674">
    <property type="entry name" value="DNA LIGASE 1/3 FAMILY MEMBER"/>
    <property type="match status" value="1"/>
</dbReference>
<gene>
    <name evidence="15" type="primary">Lig1</name>
</gene>
<protein>
    <recommendedName>
        <fullName evidence="11">DNA ligase</fullName>
        <ecNumber evidence="11">6.5.1.1</ecNumber>
    </recommendedName>
</protein>
<dbReference type="GO" id="GO:0003910">
    <property type="term" value="F:DNA ligase (ATP) activity"/>
    <property type="evidence" value="ECO:0007669"/>
    <property type="project" value="UniProtKB-EC"/>
</dbReference>
<organism evidence="15">
    <name type="scientific">Castor canadensis</name>
    <name type="common">American beaver</name>
    <dbReference type="NCBI Taxonomy" id="51338"/>
    <lineage>
        <taxon>Eukaryota</taxon>
        <taxon>Metazoa</taxon>
        <taxon>Chordata</taxon>
        <taxon>Craniata</taxon>
        <taxon>Vertebrata</taxon>
        <taxon>Euteleostomi</taxon>
        <taxon>Mammalia</taxon>
        <taxon>Eutheria</taxon>
        <taxon>Euarchontoglires</taxon>
        <taxon>Glires</taxon>
        <taxon>Rodentia</taxon>
        <taxon>Castorimorpha</taxon>
        <taxon>Castoridae</taxon>
        <taxon>Castor</taxon>
    </lineage>
</organism>
<dbReference type="Gene3D" id="3.30.1490.70">
    <property type="match status" value="1"/>
</dbReference>
<sequence length="730" mass="80652">EKEITNNGKEMEPPPKVALKERNGVVPESDSPVKRPGRKAVRVLSSEGEEEDEALSDPKGQKPMSDSPQASPASPATCPENSPFLSNIPMDISQSGIPKRRTARKQVPKGTIQDHLEEESEDKDRKAKKRKQEEGEAQGGMTCDTCTCAHVCMHTGTGTGCLHPTELTLNNRNVCHEIFLETQDPTSYNPAKNNYHPIEDACWKPGQKVPFLAVARTFEKIEEVSARLRMVETLSNLLRSVVALSPPDLLPVLYLSLNRLGPPQQGLELGVGDGVLLKAVAQATGRQLESIRAEAAEKGDVGLVAENSRSTQRLMLPPPPLSTSGVFNKFRDIARLTGSASTAKKIDIIKGLFVACRHSEARYIARSLSGRLRLGLAEQSVLAALAQAVSLTPPGQEFPPAMVDAGKGKTAEVRKTWLEEQSMALKQTFCEVPDLDRIVPLLLEHGLEQLPKHCRLSPGVPLKPMLAHPTRGVSEVLKRFEEAAFTCEYKYDGQRAQIHVLEGGEVKIFSRNQEDNTGKYPDIISRIPKIKLPSVTSFILDTEAVAWDREKKQIQPFQVLTTRKRKEVDASEIQVQVCLYAFDLIYLNGESLVRKPLSRRRQLLRENFVETEGEFAFATSLDTKDTEQIAEFLEQSVKDSCEGLMVKTLDIDATYEIAKRSHNWLKLKKDYLEGVGDTLDLVVIGAYLGRGKRAGRYGGFLLAAYDEDSEELQAICKVLRAGWGSDGVAV</sequence>
<dbReference type="PANTHER" id="PTHR45674:SF4">
    <property type="entry name" value="DNA LIGASE 1"/>
    <property type="match status" value="1"/>
</dbReference>
<evidence type="ECO:0000256" key="2">
    <source>
        <dbReference type="ARBA" id="ARBA00022598"/>
    </source>
</evidence>
<dbReference type="Ensembl" id="ENSCCNT00000025576.1">
    <property type="protein sequence ID" value="ENSCCNP00000019751.1"/>
    <property type="gene ID" value="ENSCCNG00000014075.1"/>
</dbReference>
<dbReference type="SUPFAM" id="SSF56091">
    <property type="entry name" value="DNA ligase/mRNA capping enzyme, catalytic domain"/>
    <property type="match status" value="1"/>
</dbReference>
<reference evidence="15" key="1">
    <citation type="submission" date="2023-09" db="UniProtKB">
        <authorList>
            <consortium name="Ensembl"/>
        </authorList>
    </citation>
    <scope>IDENTIFICATION</scope>
</reference>
<evidence type="ECO:0000256" key="13">
    <source>
        <dbReference type="SAM" id="MobiDB-lite"/>
    </source>
</evidence>
<keyword evidence="6 11" id="KW-0067">ATP-binding</keyword>
<keyword evidence="4 11" id="KW-0547">Nucleotide-binding</keyword>
<name>A0A8C0X920_CASCN</name>
<dbReference type="NCBIfam" id="TIGR00574">
    <property type="entry name" value="dnl1"/>
    <property type="match status" value="1"/>
</dbReference>
<dbReference type="InterPro" id="IPR012310">
    <property type="entry name" value="DNA_ligase_ATP-dep_cent"/>
</dbReference>
<dbReference type="Gene3D" id="2.40.50.140">
    <property type="entry name" value="Nucleic acid-binding proteins"/>
    <property type="match status" value="1"/>
</dbReference>
<evidence type="ECO:0000256" key="3">
    <source>
        <dbReference type="ARBA" id="ARBA00022618"/>
    </source>
</evidence>
<evidence type="ECO:0000256" key="11">
    <source>
        <dbReference type="RuleBase" id="RU000617"/>
    </source>
</evidence>
<keyword evidence="7 11" id="KW-0233">DNA recombination</keyword>
<evidence type="ECO:0000256" key="9">
    <source>
        <dbReference type="ARBA" id="ARBA00023306"/>
    </source>
</evidence>
<dbReference type="Pfam" id="PF04675">
    <property type="entry name" value="DNA_ligase_A_N"/>
    <property type="match status" value="1"/>
</dbReference>
<dbReference type="PROSITE" id="PS00333">
    <property type="entry name" value="DNA_LIGASE_A2"/>
    <property type="match status" value="1"/>
</dbReference>
<dbReference type="SUPFAM" id="SSF117018">
    <property type="entry name" value="ATP-dependent DNA ligase DNA-binding domain"/>
    <property type="match status" value="1"/>
</dbReference>
<dbReference type="InterPro" id="IPR050191">
    <property type="entry name" value="ATP-dep_DNA_ligase"/>
</dbReference>
<evidence type="ECO:0000256" key="10">
    <source>
        <dbReference type="ARBA" id="ARBA00034003"/>
    </source>
</evidence>
<dbReference type="PROSITE" id="PS00697">
    <property type="entry name" value="DNA_LIGASE_A1"/>
    <property type="match status" value="1"/>
</dbReference>
<dbReference type="CDD" id="cd07900">
    <property type="entry name" value="Adenylation_DNA_ligase_I_Euk"/>
    <property type="match status" value="1"/>
</dbReference>
<feature type="compositionally biased region" description="Basic residues" evidence="13">
    <location>
        <begin position="98"/>
        <end position="107"/>
    </location>
</feature>
<dbReference type="Gene3D" id="3.30.470.30">
    <property type="entry name" value="DNA ligase/mRNA capping enzyme"/>
    <property type="match status" value="1"/>
</dbReference>
<dbReference type="GO" id="GO:0051301">
    <property type="term" value="P:cell division"/>
    <property type="evidence" value="ECO:0007669"/>
    <property type="project" value="UniProtKB-KW"/>
</dbReference>
<feature type="compositionally biased region" description="Low complexity" evidence="13">
    <location>
        <begin position="67"/>
        <end position="76"/>
    </location>
</feature>
<evidence type="ECO:0000256" key="5">
    <source>
        <dbReference type="ARBA" id="ARBA00022763"/>
    </source>
</evidence>
<feature type="region of interest" description="Disordered" evidence="13">
    <location>
        <begin position="1"/>
        <end position="140"/>
    </location>
</feature>
<keyword evidence="2 11" id="KW-0436">Ligase</keyword>
<dbReference type="InterPro" id="IPR036599">
    <property type="entry name" value="DNA_ligase_N_sf"/>
</dbReference>
<dbReference type="InterPro" id="IPR000977">
    <property type="entry name" value="DNA_ligase_ATP-dep"/>
</dbReference>
<comment type="catalytic activity">
    <reaction evidence="10 11">
        <text>ATP + (deoxyribonucleotide)n-3'-hydroxyl + 5'-phospho-(deoxyribonucleotide)m = (deoxyribonucleotide)n+m + AMP + diphosphate.</text>
        <dbReference type="EC" id="6.5.1.1"/>
    </reaction>
</comment>
<feature type="domain" description="ATP-dependent DNA ligase family profile" evidence="14">
    <location>
        <begin position="570"/>
        <end position="706"/>
    </location>
</feature>
<evidence type="ECO:0000259" key="14">
    <source>
        <dbReference type="PROSITE" id="PS50160"/>
    </source>
</evidence>
<dbReference type="GO" id="GO:0003677">
    <property type="term" value="F:DNA binding"/>
    <property type="evidence" value="ECO:0007669"/>
    <property type="project" value="InterPro"/>
</dbReference>